<organism evidence="1 2">
    <name type="scientific">Rhipicephalus sanguineus</name>
    <name type="common">Brown dog tick</name>
    <name type="synonym">Ixodes sanguineus</name>
    <dbReference type="NCBI Taxonomy" id="34632"/>
    <lineage>
        <taxon>Eukaryota</taxon>
        <taxon>Metazoa</taxon>
        <taxon>Ecdysozoa</taxon>
        <taxon>Arthropoda</taxon>
        <taxon>Chelicerata</taxon>
        <taxon>Arachnida</taxon>
        <taxon>Acari</taxon>
        <taxon>Parasitiformes</taxon>
        <taxon>Ixodida</taxon>
        <taxon>Ixodoidea</taxon>
        <taxon>Ixodidae</taxon>
        <taxon>Rhipicephalinae</taxon>
        <taxon>Rhipicephalus</taxon>
        <taxon>Rhipicephalus</taxon>
    </lineage>
</organism>
<sequence length="77" mass="8789">MGSSGTFAKEPYCIMFVELCESRVSQDNLPFLGPFQLACNLWLVKVCLLDGYLSRDLIYVLRSVMITLDMMNITSMR</sequence>
<dbReference type="AlphaFoldDB" id="A0A9D4TB69"/>
<keyword evidence="2" id="KW-1185">Reference proteome</keyword>
<dbReference type="EMBL" id="JABSTV010001245">
    <property type="protein sequence ID" value="KAH7984249.1"/>
    <property type="molecule type" value="Genomic_DNA"/>
</dbReference>
<comment type="caution">
    <text evidence="1">The sequence shown here is derived from an EMBL/GenBank/DDBJ whole genome shotgun (WGS) entry which is preliminary data.</text>
</comment>
<reference evidence="1" key="2">
    <citation type="submission" date="2021-09" db="EMBL/GenBank/DDBJ databases">
        <authorList>
            <person name="Jia N."/>
            <person name="Wang J."/>
            <person name="Shi W."/>
            <person name="Du L."/>
            <person name="Sun Y."/>
            <person name="Zhan W."/>
            <person name="Jiang J."/>
            <person name="Wang Q."/>
            <person name="Zhang B."/>
            <person name="Ji P."/>
            <person name="Sakyi L.B."/>
            <person name="Cui X."/>
            <person name="Yuan T."/>
            <person name="Jiang B."/>
            <person name="Yang W."/>
            <person name="Lam T.T.-Y."/>
            <person name="Chang Q."/>
            <person name="Ding S."/>
            <person name="Wang X."/>
            <person name="Zhu J."/>
            <person name="Ruan X."/>
            <person name="Zhao L."/>
            <person name="Wei J."/>
            <person name="Que T."/>
            <person name="Du C."/>
            <person name="Cheng J."/>
            <person name="Dai P."/>
            <person name="Han X."/>
            <person name="Huang E."/>
            <person name="Gao Y."/>
            <person name="Liu J."/>
            <person name="Shao H."/>
            <person name="Ye R."/>
            <person name="Li L."/>
            <person name="Wei W."/>
            <person name="Wang X."/>
            <person name="Wang C."/>
            <person name="Huo Q."/>
            <person name="Li W."/>
            <person name="Guo W."/>
            <person name="Chen H."/>
            <person name="Chen S."/>
            <person name="Zhou L."/>
            <person name="Zhou L."/>
            <person name="Ni X."/>
            <person name="Tian J."/>
            <person name="Zhou Y."/>
            <person name="Sheng Y."/>
            <person name="Liu T."/>
            <person name="Pan Y."/>
            <person name="Xia L."/>
            <person name="Li J."/>
            <person name="Zhao F."/>
            <person name="Cao W."/>
        </authorList>
    </citation>
    <scope>NUCLEOTIDE SEQUENCE</scope>
    <source>
        <strain evidence="1">Rsan-2018</strain>
        <tissue evidence="1">Larvae</tissue>
    </source>
</reference>
<accession>A0A9D4TB69</accession>
<evidence type="ECO:0000313" key="1">
    <source>
        <dbReference type="EMBL" id="KAH7984249.1"/>
    </source>
</evidence>
<protein>
    <submittedName>
        <fullName evidence="1">Uncharacterized protein</fullName>
    </submittedName>
</protein>
<dbReference type="Proteomes" id="UP000821837">
    <property type="component" value="Chromosome 1"/>
</dbReference>
<reference evidence="1" key="1">
    <citation type="journal article" date="2020" name="Cell">
        <title>Large-Scale Comparative Analyses of Tick Genomes Elucidate Their Genetic Diversity and Vector Capacities.</title>
        <authorList>
            <consortium name="Tick Genome and Microbiome Consortium (TIGMIC)"/>
            <person name="Jia N."/>
            <person name="Wang J."/>
            <person name="Shi W."/>
            <person name="Du L."/>
            <person name="Sun Y."/>
            <person name="Zhan W."/>
            <person name="Jiang J.F."/>
            <person name="Wang Q."/>
            <person name="Zhang B."/>
            <person name="Ji P."/>
            <person name="Bell-Sakyi L."/>
            <person name="Cui X.M."/>
            <person name="Yuan T.T."/>
            <person name="Jiang B.G."/>
            <person name="Yang W.F."/>
            <person name="Lam T.T."/>
            <person name="Chang Q.C."/>
            <person name="Ding S.J."/>
            <person name="Wang X.J."/>
            <person name="Zhu J.G."/>
            <person name="Ruan X.D."/>
            <person name="Zhao L."/>
            <person name="Wei J.T."/>
            <person name="Ye R.Z."/>
            <person name="Que T.C."/>
            <person name="Du C.H."/>
            <person name="Zhou Y.H."/>
            <person name="Cheng J.X."/>
            <person name="Dai P.F."/>
            <person name="Guo W.B."/>
            <person name="Han X.H."/>
            <person name="Huang E.J."/>
            <person name="Li L.F."/>
            <person name="Wei W."/>
            <person name="Gao Y.C."/>
            <person name="Liu J.Z."/>
            <person name="Shao H.Z."/>
            <person name="Wang X."/>
            <person name="Wang C.C."/>
            <person name="Yang T.C."/>
            <person name="Huo Q.B."/>
            <person name="Li W."/>
            <person name="Chen H.Y."/>
            <person name="Chen S.E."/>
            <person name="Zhou L.G."/>
            <person name="Ni X.B."/>
            <person name="Tian J.H."/>
            <person name="Sheng Y."/>
            <person name="Liu T."/>
            <person name="Pan Y.S."/>
            <person name="Xia L.Y."/>
            <person name="Li J."/>
            <person name="Zhao F."/>
            <person name="Cao W.C."/>
        </authorList>
    </citation>
    <scope>NUCLEOTIDE SEQUENCE</scope>
    <source>
        <strain evidence="1">Rsan-2018</strain>
    </source>
</reference>
<evidence type="ECO:0000313" key="2">
    <source>
        <dbReference type="Proteomes" id="UP000821837"/>
    </source>
</evidence>
<proteinExistence type="predicted"/>
<gene>
    <name evidence="1" type="ORF">HPB52_018596</name>
</gene>
<name>A0A9D4TB69_RHISA</name>